<feature type="transmembrane region" description="Helical" evidence="2">
    <location>
        <begin position="960"/>
        <end position="980"/>
    </location>
</feature>
<reference evidence="4 5" key="1">
    <citation type="journal article" date="2021" name="Sci. Rep.">
        <title>The genome of the diatom Chaetoceros tenuissimus carries an ancient integrated fragment of an extant virus.</title>
        <authorList>
            <person name="Hongo Y."/>
            <person name="Kimura K."/>
            <person name="Takaki Y."/>
            <person name="Yoshida Y."/>
            <person name="Baba S."/>
            <person name="Kobayashi G."/>
            <person name="Nagasaki K."/>
            <person name="Hano T."/>
            <person name="Tomaru Y."/>
        </authorList>
    </citation>
    <scope>NUCLEOTIDE SEQUENCE [LARGE SCALE GENOMIC DNA]</scope>
    <source>
        <strain evidence="4 5">NIES-3715</strain>
    </source>
</reference>
<feature type="compositionally biased region" description="Basic residues" evidence="1">
    <location>
        <begin position="310"/>
        <end position="322"/>
    </location>
</feature>
<feature type="compositionally biased region" description="Basic and acidic residues" evidence="1">
    <location>
        <begin position="671"/>
        <end position="684"/>
    </location>
</feature>
<feature type="region of interest" description="Disordered" evidence="1">
    <location>
        <begin position="289"/>
        <end position="322"/>
    </location>
</feature>
<comment type="caution">
    <text evidence="4">The sequence shown here is derived from an EMBL/GenBank/DDBJ whole genome shotgun (WGS) entry which is preliminary data.</text>
</comment>
<name>A0AAD3CHB3_9STRA</name>
<dbReference type="GO" id="GO:0005886">
    <property type="term" value="C:plasma membrane"/>
    <property type="evidence" value="ECO:0007669"/>
    <property type="project" value="TreeGrafter"/>
</dbReference>
<keyword evidence="5" id="KW-1185">Reference proteome</keyword>
<feature type="transmembrane region" description="Helical" evidence="2">
    <location>
        <begin position="1009"/>
        <end position="1029"/>
    </location>
</feature>
<feature type="region of interest" description="Disordered" evidence="1">
    <location>
        <begin position="70"/>
        <end position="91"/>
    </location>
</feature>
<evidence type="ECO:0000313" key="4">
    <source>
        <dbReference type="EMBL" id="GFH45639.1"/>
    </source>
</evidence>
<evidence type="ECO:0000259" key="3">
    <source>
        <dbReference type="Pfam" id="PF02714"/>
    </source>
</evidence>
<feature type="domain" description="CSC1/OSCA1-like 7TM region" evidence="3">
    <location>
        <begin position="955"/>
        <end position="1226"/>
    </location>
</feature>
<dbReference type="EMBL" id="BLLK01000022">
    <property type="protein sequence ID" value="GFH45639.1"/>
    <property type="molecule type" value="Genomic_DNA"/>
</dbReference>
<sequence>MTSLQGIGYNTAGCAIVSVFTFGFFAVAVRARSYNIAPRCTARPRNTIYNPKARRGKFSFFLFDREKYSRKKSDDDPGSNVDGDYDSGGQKKEEVQYRGGPMFGWIPWTLSLSYDTLWKGVPGTGTRKDGMEGSLLKVNMDGIVLLRFHALCLKVAIAATIIGCGFILPLNLSARCFKFSEDDIIPPQCNSSDYNITNYEQTTLSNIPSLDITGASSWQYGFFGSTVTIFGSKFSDYLGRLYAAVAFSWCLVLLTLRLIRHEWVEALAMRRAYYLEGLHWENRTSELEETMTNAEDSDDDEDDLKPGALNKRRMKNKRIKKKKKKALRDPWIPHPEQRETVPNIELYSILVGNIPSVPGEIMGNSDDVEKADIEKSIVGSLDWQQNVTAGFFHQCVPRQPGFSSSVAAVTILPDAPKLAAAWRAWYKHVGVLRRLRFIRSLIDKHRYYEIDEVAQNSDSEEDEESKAQKPMTAAESMNAVFDSPKKTAEGKTKLIDDNQEDHLWTEVYEDEGFDEQDLIAARIKYFSEVFGTTFDEHDELGKLELEHSLMKYVLEYGPEQTSVFAREFAQGAAACCPHGCREERLHDYDLTELEKHFEETAERLKVAFEDLVVAQNQNILNEIDLAPEESPATEQDIAFLDSQFSKNEKGLFPIKDTSIKGGEEFVTQNYRDSEHEEEPDKAQERTTAAIRPSSRLIKTEQSALGLQDYLPHDNSMSVRFASSGGSMPRPPTMVLSAQGKMKSIMTNVYDDVSVAAQSYGTGHGVTSDKSVRINEPLPAPPSGEYDNEIKPSLSRSGAHIRRRLDTGNRSIISMSVNDDGNEWEKFRGFVQDDNRMNDGDQNERVHDGVWNIPSIGTFFSNLMQRFVTWIKSCTKPVNELKSESTFAVVTFTSRQAAVAARHCLADGRGAKRWTPVEDIPVPPLADAAACDFVTCRGCCRPVTLTINSQQQFLRTTCANIMLALIFVFYTVPLTVIGNLASRENLEALIPGLAEIANQNVFVDRLLQGFIPALLFSLFFALCPVMFKAISNFGSNAISVNQAEFKALQYYWWFMLFTAFSGTTLAQFGVTYVTQRSLPGNNTFTEILIEIAKTLPGKVSSQWLNWIILRTFIVLPLQYMLQVNTFLFQWLGWKCCRRCVMGGGPGGPIPYRIYIDSGVVFMCIVALTPVAPLIGPAALIYFLYCAPLWRRNCIYVYRPKFDTGGLRWPFISDMLFSSLFIAVILLTTAMALKEAVGPAFLAALAIIPIYVSRRDNRRRFLRAYLDCALLQTSQLDGWDVTQSQTSFEKRAEYLKFLVDAHKAAYVPICISGGSTSALTREEAIVVAHENDPMDMDESIPLSHMHSHELDDNMHGQDSILPTFDQIPQPVQLPSINHQFSSNLVRPRNVERRETFGAEDTKAQQFY</sequence>
<feature type="transmembrane region" description="Helical" evidence="2">
    <location>
        <begin position="6"/>
        <end position="29"/>
    </location>
</feature>
<protein>
    <recommendedName>
        <fullName evidence="3">CSC1/OSCA1-like 7TM region domain-containing protein</fullName>
    </recommendedName>
</protein>
<keyword evidence="2" id="KW-1133">Transmembrane helix</keyword>
<dbReference type="PANTHER" id="PTHR13018:SF5">
    <property type="entry name" value="RE44586P"/>
    <property type="match status" value="1"/>
</dbReference>
<organism evidence="4 5">
    <name type="scientific">Chaetoceros tenuissimus</name>
    <dbReference type="NCBI Taxonomy" id="426638"/>
    <lineage>
        <taxon>Eukaryota</taxon>
        <taxon>Sar</taxon>
        <taxon>Stramenopiles</taxon>
        <taxon>Ochrophyta</taxon>
        <taxon>Bacillariophyta</taxon>
        <taxon>Coscinodiscophyceae</taxon>
        <taxon>Chaetocerotophycidae</taxon>
        <taxon>Chaetocerotales</taxon>
        <taxon>Chaetocerotaceae</taxon>
        <taxon>Chaetoceros</taxon>
    </lineage>
</organism>
<feature type="transmembrane region" description="Helical" evidence="2">
    <location>
        <begin position="144"/>
        <end position="168"/>
    </location>
</feature>
<dbReference type="PANTHER" id="PTHR13018">
    <property type="entry name" value="PROBABLE MEMBRANE PROTEIN DUF221-RELATED"/>
    <property type="match status" value="1"/>
</dbReference>
<feature type="transmembrane region" description="Helical" evidence="2">
    <location>
        <begin position="241"/>
        <end position="259"/>
    </location>
</feature>
<dbReference type="InterPro" id="IPR003864">
    <property type="entry name" value="CSC1/OSCA1-like_7TM"/>
</dbReference>
<feature type="region of interest" description="Disordered" evidence="1">
    <location>
        <begin position="670"/>
        <end position="692"/>
    </location>
</feature>
<proteinExistence type="predicted"/>
<evidence type="ECO:0000313" key="5">
    <source>
        <dbReference type="Proteomes" id="UP001054902"/>
    </source>
</evidence>
<keyword evidence="2" id="KW-0472">Membrane</keyword>
<feature type="transmembrane region" description="Helical" evidence="2">
    <location>
        <begin position="1234"/>
        <end position="1251"/>
    </location>
</feature>
<feature type="transmembrane region" description="Helical" evidence="2">
    <location>
        <begin position="1049"/>
        <end position="1069"/>
    </location>
</feature>
<evidence type="ECO:0000256" key="2">
    <source>
        <dbReference type="SAM" id="Phobius"/>
    </source>
</evidence>
<dbReference type="GO" id="GO:0005227">
    <property type="term" value="F:calcium-activated cation channel activity"/>
    <property type="evidence" value="ECO:0007669"/>
    <property type="project" value="InterPro"/>
</dbReference>
<gene>
    <name evidence="4" type="ORF">CTEN210_02113</name>
</gene>
<keyword evidence="2" id="KW-0812">Transmembrane</keyword>
<dbReference type="InterPro" id="IPR045122">
    <property type="entry name" value="Csc1-like"/>
</dbReference>
<feature type="transmembrane region" description="Helical" evidence="2">
    <location>
        <begin position="1209"/>
        <end position="1228"/>
    </location>
</feature>
<feature type="transmembrane region" description="Helical" evidence="2">
    <location>
        <begin position="1102"/>
        <end position="1127"/>
    </location>
</feature>
<dbReference type="Proteomes" id="UP001054902">
    <property type="component" value="Unassembled WGS sequence"/>
</dbReference>
<accession>A0AAD3CHB3</accession>
<evidence type="ECO:0000256" key="1">
    <source>
        <dbReference type="SAM" id="MobiDB-lite"/>
    </source>
</evidence>
<feature type="region of interest" description="Disordered" evidence="1">
    <location>
        <begin position="454"/>
        <end position="474"/>
    </location>
</feature>
<dbReference type="Pfam" id="PF02714">
    <property type="entry name" value="RSN1_7TM"/>
    <property type="match status" value="1"/>
</dbReference>